<dbReference type="InterPro" id="IPR015882">
    <property type="entry name" value="HEX_bac_N"/>
</dbReference>
<dbReference type="PRINTS" id="PR00738">
    <property type="entry name" value="GLHYDRLASE20"/>
</dbReference>
<feature type="domain" description="Sialate O-acetylesterase" evidence="8">
    <location>
        <begin position="759"/>
        <end position="971"/>
    </location>
</feature>
<dbReference type="PANTHER" id="PTHR22600">
    <property type="entry name" value="BETA-HEXOSAMINIDASE"/>
    <property type="match status" value="1"/>
</dbReference>
<dbReference type="CDD" id="cd00229">
    <property type="entry name" value="SGNH_hydrolase"/>
    <property type="match status" value="1"/>
</dbReference>
<organism evidence="9 10">
    <name type="scientific">Polaribacter atrinae</name>
    <dbReference type="NCBI Taxonomy" id="1333662"/>
    <lineage>
        <taxon>Bacteria</taxon>
        <taxon>Pseudomonadati</taxon>
        <taxon>Bacteroidota</taxon>
        <taxon>Flavobacteriia</taxon>
        <taxon>Flavobacteriales</taxon>
        <taxon>Flavobacteriaceae</taxon>
    </lineage>
</organism>
<evidence type="ECO:0000256" key="3">
    <source>
        <dbReference type="ARBA" id="ARBA00012663"/>
    </source>
</evidence>
<dbReference type="Gene3D" id="3.20.20.80">
    <property type="entry name" value="Glycosidases"/>
    <property type="match status" value="1"/>
</dbReference>
<evidence type="ECO:0000256" key="2">
    <source>
        <dbReference type="ARBA" id="ARBA00006285"/>
    </source>
</evidence>
<dbReference type="AlphaFoldDB" id="A0A176T4B5"/>
<dbReference type="SUPFAM" id="SSF51445">
    <property type="entry name" value="(Trans)glycosidases"/>
    <property type="match status" value="1"/>
</dbReference>
<dbReference type="InterPro" id="IPR036514">
    <property type="entry name" value="SGNH_hydro_sf"/>
</dbReference>
<evidence type="ECO:0000259" key="6">
    <source>
        <dbReference type="Pfam" id="PF00728"/>
    </source>
</evidence>
<reference evidence="9 10" key="1">
    <citation type="submission" date="2016-02" db="EMBL/GenBank/DDBJ databases">
        <title>Draft genome sequence of Polaribacter atrinae KACC17473.</title>
        <authorList>
            <person name="Shin S.-K."/>
            <person name="Yi H."/>
        </authorList>
    </citation>
    <scope>NUCLEOTIDE SEQUENCE [LARGE SCALE GENOMIC DNA]</scope>
    <source>
        <strain evidence="9 10">KACC 17473</strain>
    </source>
</reference>
<dbReference type="Proteomes" id="UP000076923">
    <property type="component" value="Unassembled WGS sequence"/>
</dbReference>
<dbReference type="InterPro" id="IPR005181">
    <property type="entry name" value="SASA"/>
</dbReference>
<comment type="caution">
    <text evidence="9">The sequence shown here is derived from an EMBL/GenBank/DDBJ whole genome shotgun (WGS) entry which is preliminary data.</text>
</comment>
<dbReference type="InterPro" id="IPR015883">
    <property type="entry name" value="Glyco_hydro_20_cat"/>
</dbReference>
<dbReference type="InterPro" id="IPR029018">
    <property type="entry name" value="Hex-like_dom2"/>
</dbReference>
<comment type="catalytic activity">
    <reaction evidence="1">
        <text>Hydrolysis of terminal non-reducing N-acetyl-D-hexosamine residues in N-acetyl-beta-D-hexosaminides.</text>
        <dbReference type="EC" id="3.2.1.52"/>
    </reaction>
</comment>
<comment type="similarity">
    <text evidence="2">Belongs to the glycosyl hydrolase 20 family.</text>
</comment>
<dbReference type="Pfam" id="PF03629">
    <property type="entry name" value="SASA"/>
    <property type="match status" value="1"/>
</dbReference>
<dbReference type="Pfam" id="PF02838">
    <property type="entry name" value="Glyco_hydro_20b"/>
    <property type="match status" value="1"/>
</dbReference>
<dbReference type="GO" id="GO:0030203">
    <property type="term" value="P:glycosaminoglycan metabolic process"/>
    <property type="evidence" value="ECO:0007669"/>
    <property type="project" value="TreeGrafter"/>
</dbReference>
<accession>A0A176T4B5</accession>
<feature type="domain" description="Glycoside hydrolase family 20 catalytic" evidence="6">
    <location>
        <begin position="133"/>
        <end position="236"/>
    </location>
</feature>
<evidence type="ECO:0000256" key="5">
    <source>
        <dbReference type="ARBA" id="ARBA00023295"/>
    </source>
</evidence>
<evidence type="ECO:0000256" key="4">
    <source>
        <dbReference type="ARBA" id="ARBA00022801"/>
    </source>
</evidence>
<dbReference type="Pfam" id="PF00728">
    <property type="entry name" value="Glyco_hydro_20"/>
    <property type="match status" value="1"/>
</dbReference>
<dbReference type="PANTHER" id="PTHR22600:SF57">
    <property type="entry name" value="BETA-N-ACETYLHEXOSAMINIDASE"/>
    <property type="match status" value="1"/>
</dbReference>
<dbReference type="InterPro" id="IPR017853">
    <property type="entry name" value="GH"/>
</dbReference>
<gene>
    <name evidence="9" type="ORF">LPB303_15095</name>
</gene>
<dbReference type="GO" id="GO:0004563">
    <property type="term" value="F:beta-N-acetylhexosaminidase activity"/>
    <property type="evidence" value="ECO:0007669"/>
    <property type="project" value="UniProtKB-EC"/>
</dbReference>
<dbReference type="GO" id="GO:0016788">
    <property type="term" value="F:hydrolase activity, acting on ester bonds"/>
    <property type="evidence" value="ECO:0007669"/>
    <property type="project" value="UniProtKB-ARBA"/>
</dbReference>
<evidence type="ECO:0000256" key="1">
    <source>
        <dbReference type="ARBA" id="ARBA00001231"/>
    </source>
</evidence>
<dbReference type="SUPFAM" id="SSF52266">
    <property type="entry name" value="SGNH hydrolase"/>
    <property type="match status" value="1"/>
</dbReference>
<evidence type="ECO:0000313" key="9">
    <source>
        <dbReference type="EMBL" id="OAD42245.1"/>
    </source>
</evidence>
<evidence type="ECO:0000313" key="10">
    <source>
        <dbReference type="Proteomes" id="UP000076923"/>
    </source>
</evidence>
<dbReference type="STRING" id="1333662.LPB303_15095"/>
<keyword evidence="10" id="KW-1185">Reference proteome</keyword>
<dbReference type="Gene3D" id="3.40.50.1110">
    <property type="entry name" value="SGNH hydrolase"/>
    <property type="match status" value="1"/>
</dbReference>
<evidence type="ECO:0000259" key="7">
    <source>
        <dbReference type="Pfam" id="PF02838"/>
    </source>
</evidence>
<keyword evidence="4" id="KW-0378">Hydrolase</keyword>
<name>A0A176T4B5_9FLAO</name>
<dbReference type="GO" id="GO:0005975">
    <property type="term" value="P:carbohydrate metabolic process"/>
    <property type="evidence" value="ECO:0007669"/>
    <property type="project" value="InterPro"/>
</dbReference>
<dbReference type="InterPro" id="IPR025705">
    <property type="entry name" value="Beta_hexosaminidase_sua/sub"/>
</dbReference>
<evidence type="ECO:0000259" key="8">
    <source>
        <dbReference type="Pfam" id="PF03629"/>
    </source>
</evidence>
<protein>
    <recommendedName>
        <fullName evidence="3">beta-N-acetylhexosaminidase</fullName>
        <ecNumber evidence="3">3.2.1.52</ecNumber>
    </recommendedName>
</protein>
<dbReference type="GO" id="GO:0016020">
    <property type="term" value="C:membrane"/>
    <property type="evidence" value="ECO:0007669"/>
    <property type="project" value="TreeGrafter"/>
</dbReference>
<dbReference type="SUPFAM" id="SSF55545">
    <property type="entry name" value="beta-N-acetylhexosaminidase-like domain"/>
    <property type="match status" value="1"/>
</dbReference>
<proteinExistence type="inferred from homology"/>
<feature type="domain" description="Beta-hexosaminidase bacterial type N-terminal" evidence="7">
    <location>
        <begin position="15"/>
        <end position="130"/>
    </location>
</feature>
<dbReference type="EMBL" id="LVWE01000061">
    <property type="protein sequence ID" value="OAD42245.1"/>
    <property type="molecule type" value="Genomic_DNA"/>
</dbReference>
<sequence>MYSSNLLRGNLQAKYPVIPTPQEINYGNEEIAFKTINITKSNFRNVSNKLEAFFYAKGIKVSSKGLNIQIIKAEIPVDNSDEAYRLVIDSKIKIWASTEKGAYYAIQTLKQIFRKYGKKGRFPKLEITDWAAFKIRGFMHDTGRNFQSVSQLKEQIEVLSQYKYNVFHWHLTDDPGWRLESKIYPELQSEAATSRGKGKFYTQEDFKDILAFCKDRNITVIPEFDIPGHSRAFRTALGFKSMKDERALPALLALFDELCSLADPEEMPYIHIGTDEVRNSEEYVSKDFVLEIMKRIKAKNRELIVWKEGIEIKEDTTSINQLWAQHEPRAGHRFIDSRANYINHLDPFAGMSRLYFQQPCRQPKGDEFALGGVLCAWPDNNVNNERDILKQNPIYPSILFYADAIWKGRKKDHFEFWAKLPSKETDAFKAFQKFEEKVITHRDLFFKGKEFPYVKQTDVLWNIIGPFDHKGDVLTAFEVEDTLKQSYKSNGKTFNWSESVVGATVHLKHFFNFSALTSQKTGTFYARTQIYSPNNSTQDFWIGFQGWSRSGGRRVGPFPDQGQWHTTNPKIWVNNNEIAPPIWQQPSLGTKTDEIPFIDEDYFYREPTKINLKKGWNTVLLKIPQDRNSWKWMFTCVPVTVKNEGVSEVKELKFRTAFNMTSKVSLSSFPKNYQLYARDSNNKAIINISGKVDSSVDSLIVKVHRSQGTVTRTAIAVKAQFSVPIEIDAIKHNYTIALFVKAKNREEVFIKKATHVTAGDVYVINGQSNAWAIDYDNAYNNNHLPENAKWVRTIGAMHVYNQPAILPEAENTDWYLASGKAPDIRSGKELVGRGMVGVLGMNIGLNLVKSENVPIAIINGSGGGGAISYYQKTIDYDLDKPYGRLQKRLEASGLKGSIKAFIWNQGENNAGDSIVHYKKALKRLYNDLKTDFSFEKFYIIQTPPGCNSNIGHQNVREAQRQFVKEHEKIKILTRHGFLENPKTEDGSYFLSDGCHYHAHGYEVLANWISNLAKYDFYGGEVDYQAPQLIEVQLESSKSLIIAFDKPIVIQSNLLVDGIFYAVKDHLFALNNHKTSSISKIEVLAENSKKIRLTFSEQSLLKGDRLTYILGDNYFLRSKPYSGPWLVDKVTGVGAVGFTSVLE</sequence>
<dbReference type="Gene3D" id="3.30.379.10">
    <property type="entry name" value="Chitobiase/beta-hexosaminidase domain 2-like"/>
    <property type="match status" value="1"/>
</dbReference>
<keyword evidence="5" id="KW-0326">Glycosidase</keyword>
<dbReference type="EC" id="3.2.1.52" evidence="3"/>